<dbReference type="AlphaFoldDB" id="A0A9W9L0D7"/>
<feature type="compositionally biased region" description="Polar residues" evidence="1">
    <location>
        <begin position="19"/>
        <end position="29"/>
    </location>
</feature>
<feature type="compositionally biased region" description="Basic and acidic residues" evidence="1">
    <location>
        <begin position="9"/>
        <end position="18"/>
    </location>
</feature>
<feature type="region of interest" description="Disordered" evidence="1">
    <location>
        <begin position="1"/>
        <end position="29"/>
    </location>
</feature>
<dbReference type="OrthoDB" id="4356447at2759"/>
<name>A0A9W9L0D7_9EURO</name>
<organism evidence="2 3">
    <name type="scientific">Penicillium bovifimosum</name>
    <dbReference type="NCBI Taxonomy" id="126998"/>
    <lineage>
        <taxon>Eukaryota</taxon>
        <taxon>Fungi</taxon>
        <taxon>Dikarya</taxon>
        <taxon>Ascomycota</taxon>
        <taxon>Pezizomycotina</taxon>
        <taxon>Eurotiomycetes</taxon>
        <taxon>Eurotiomycetidae</taxon>
        <taxon>Eurotiales</taxon>
        <taxon>Aspergillaceae</taxon>
        <taxon>Penicillium</taxon>
    </lineage>
</organism>
<evidence type="ECO:0000256" key="1">
    <source>
        <dbReference type="SAM" id="MobiDB-lite"/>
    </source>
</evidence>
<dbReference type="EMBL" id="JAPQKL010000005">
    <property type="protein sequence ID" value="KAJ5129964.1"/>
    <property type="molecule type" value="Genomic_DNA"/>
</dbReference>
<feature type="region of interest" description="Disordered" evidence="1">
    <location>
        <begin position="242"/>
        <end position="287"/>
    </location>
</feature>
<proteinExistence type="predicted"/>
<dbReference type="GeneID" id="81405917"/>
<reference evidence="2" key="2">
    <citation type="journal article" date="2023" name="IMA Fungus">
        <title>Comparative genomic study of the Penicillium genus elucidates a diverse pangenome and 15 lateral gene transfer events.</title>
        <authorList>
            <person name="Petersen C."/>
            <person name="Sorensen T."/>
            <person name="Nielsen M.R."/>
            <person name="Sondergaard T.E."/>
            <person name="Sorensen J.L."/>
            <person name="Fitzpatrick D.A."/>
            <person name="Frisvad J.C."/>
            <person name="Nielsen K.L."/>
        </authorList>
    </citation>
    <scope>NUCLEOTIDE SEQUENCE</scope>
    <source>
        <strain evidence="2">IBT 22155</strain>
    </source>
</reference>
<evidence type="ECO:0000313" key="3">
    <source>
        <dbReference type="Proteomes" id="UP001149079"/>
    </source>
</evidence>
<accession>A0A9W9L0D7</accession>
<reference evidence="2" key="1">
    <citation type="submission" date="2022-11" db="EMBL/GenBank/DDBJ databases">
        <authorList>
            <person name="Petersen C."/>
        </authorList>
    </citation>
    <scope>NUCLEOTIDE SEQUENCE</scope>
    <source>
        <strain evidence="2">IBT 22155</strain>
    </source>
</reference>
<keyword evidence="3" id="KW-1185">Reference proteome</keyword>
<sequence length="364" mass="39010">MSDLIGPKVDSKVDREESPLSTLDANVGSSQRDTSRLVAASDVVANTNNPDPVHANVVVTASNVVGSNAVDNDITSTSVAETNDVGTDFRNADVQNSHITATERDLLTLAALRLEIIRALGPAPPEIHQISNQCLDNFQDPSFSPIGEPGPTAPPSVHPRPVVLDESEISSLDLGPCIQTTNLPPQLSLRNATLASLHRVGLAGTAGPGLVPGPENDSDRVSQHQLRAEALESVVITSTSGSVVSGPHFSQRQRRQKETNLVRPTHDELWQSPGPEQIGHGHGDRFSDCENGTEYFVDESSRRVYSLSAPHSRGSPKAITAVSRPALFRSMSSFGGMEPEFFALCTTHRLSQIAERAREKESSN</sequence>
<comment type="caution">
    <text evidence="2">The sequence shown here is derived from an EMBL/GenBank/DDBJ whole genome shotgun (WGS) entry which is preliminary data.</text>
</comment>
<evidence type="ECO:0000313" key="2">
    <source>
        <dbReference type="EMBL" id="KAJ5129964.1"/>
    </source>
</evidence>
<protein>
    <submittedName>
        <fullName evidence="2">Uncharacterized protein</fullName>
    </submittedName>
</protein>
<dbReference type="Proteomes" id="UP001149079">
    <property type="component" value="Unassembled WGS sequence"/>
</dbReference>
<feature type="compositionally biased region" description="Basic and acidic residues" evidence="1">
    <location>
        <begin position="256"/>
        <end position="269"/>
    </location>
</feature>
<gene>
    <name evidence="2" type="ORF">N7515_006003</name>
</gene>
<dbReference type="RefSeq" id="XP_056520343.1">
    <property type="nucleotide sequence ID" value="XM_056666747.1"/>
</dbReference>